<dbReference type="Pfam" id="PF13860">
    <property type="entry name" value="FlgD_ig"/>
    <property type="match status" value="1"/>
</dbReference>
<keyword evidence="3" id="KW-0472">Membrane</keyword>
<dbReference type="InterPro" id="IPR011042">
    <property type="entry name" value="6-blade_b-propeller_TolB-like"/>
</dbReference>
<dbReference type="NCBIfam" id="NF047446">
    <property type="entry name" value="barrel_OmpL47"/>
    <property type="match status" value="2"/>
</dbReference>
<dbReference type="InterPro" id="IPR032812">
    <property type="entry name" value="SbsA_Ig"/>
</dbReference>
<keyword evidence="2" id="KW-0677">Repeat</keyword>
<dbReference type="InterPro" id="IPR025965">
    <property type="entry name" value="FlgD/Vpr_Ig-like"/>
</dbReference>
<sequence>MLASGENRHMRRILCWYLLLILILSAVQSSLAASPGVEDVHAVPSAFNSSGAGTTIDYTLDLAYEHPVMLEILGPFYNVVRNMGQGVQGSGFFSVMWDGRDDSNTLVPEGNYTVRVNASIDGYEYMFKWGCYGSSDGQFARPYGIAINDSGYVYVTEYSNNVAETENHRVQVFAPDGVFVTKWGGCGSNNGQFMYPLGIAINASGFVYVVDSKNYRVQVFDSNGNFITNWGSRGSGDGQFESPYGIAINSSGFVFVTDIFYNRVQVFDSNGNFVTKWGSFGITDGKFQAPCDIAINNSDYVSVIDSLNRVQVFDSNGIFMKKWGTTGSGDGQLQNMYCIEIDENDSNFITDSLNRVQIFDCNGNFITKFGLPGNGNGQLDVPYNIVLNSINNVYVADTFNSRIQAFSYFSNIYNDTSIIVDDTCPVTTTTISGTKGNNDWYTSDIGILLNAYDNGSGVKSTEYGFDGLNLTPYEPFTITDEGLSTFYYGSMDYAGNIEPARSQTIKIDKTLPEIAATLLSQANVNGWHNESVVVRFTASDSISGIDTITSDILISTEGSSQSATGTASDIAGNTNSFTVTGINIDRTPPSTICILNGSSGNNDRYLSDVQVTLAASDDLSGINITGYSLDGISWIESGTLNISSEGTTRIFYRSIDNAGNVETSNSISITIDRTSPSLLETYPVNNSIDVPVNAIVRLMFSESIDLSGTGDSTFLIYPDTNNSTAVTGNLSCSGYMLVFSPYSELEYDTEYTAHISDEIKDETGNCLAHGYILKFRTCKSQASGSVMSSANGYYRSEKQDHISTISSPVPSKVPEQIRDFIPVFTPIPPVTPSSGSGRGIDHLYPIASIVLLMGLAFMAYLLFRKK</sequence>
<dbReference type="InterPro" id="IPR001258">
    <property type="entry name" value="NHL_repeat"/>
</dbReference>
<accession>A0AAP2W758</accession>
<dbReference type="PANTHER" id="PTHR24104:SF25">
    <property type="entry name" value="PROTEIN LIN-41"/>
    <property type="match status" value="1"/>
</dbReference>
<feature type="domain" description="FlgD/Vpr Ig-like" evidence="5">
    <location>
        <begin position="55"/>
        <end position="119"/>
    </location>
</feature>
<keyword evidence="3" id="KW-0812">Transmembrane</keyword>
<dbReference type="AlphaFoldDB" id="A0AAP2W758"/>
<dbReference type="InterPro" id="IPR058094">
    <property type="entry name" value="Ig-like_OmpL47-like"/>
</dbReference>
<dbReference type="PROSITE" id="PS51125">
    <property type="entry name" value="NHL"/>
    <property type="match status" value="4"/>
</dbReference>
<dbReference type="Gene3D" id="2.60.40.1220">
    <property type="match status" value="1"/>
</dbReference>
<evidence type="ECO:0000259" key="5">
    <source>
        <dbReference type="Pfam" id="PF13860"/>
    </source>
</evidence>
<proteinExistence type="predicted"/>
<dbReference type="Pfam" id="PF01436">
    <property type="entry name" value="NHL"/>
    <property type="match status" value="1"/>
</dbReference>
<gene>
    <name evidence="6" type="ORF">CUJ83_13780</name>
</gene>
<dbReference type="InterPro" id="IPR014755">
    <property type="entry name" value="Cu-Rt/internalin_Ig-like"/>
</dbReference>
<evidence type="ECO:0000259" key="4">
    <source>
        <dbReference type="Pfam" id="PF13205"/>
    </source>
</evidence>
<comment type="caution">
    <text evidence="6">The sequence shown here is derived from an EMBL/GenBank/DDBJ whole genome shotgun (WGS) entry which is preliminary data.</text>
</comment>
<keyword evidence="1" id="KW-0732">Signal</keyword>
<dbReference type="Proteomes" id="UP001320159">
    <property type="component" value="Unassembled WGS sequence"/>
</dbReference>
<protein>
    <recommendedName>
        <fullName evidence="8">SbsA Ig-like domain-containing protein</fullName>
    </recommendedName>
</protein>
<organism evidence="6 7">
    <name type="scientific">Methanooceanicella nereidis</name>
    <dbReference type="NCBI Taxonomy" id="2052831"/>
    <lineage>
        <taxon>Archaea</taxon>
        <taxon>Methanobacteriati</taxon>
        <taxon>Methanobacteriota</taxon>
        <taxon>Stenosarchaea group</taxon>
        <taxon>Methanomicrobia</taxon>
        <taxon>Methanocellales</taxon>
        <taxon>Methanocellaceae</taxon>
        <taxon>Methanooceanicella</taxon>
    </lineage>
</organism>
<keyword evidence="3" id="KW-1133">Transmembrane helix</keyword>
<evidence type="ECO:0000313" key="6">
    <source>
        <dbReference type="EMBL" id="MCD1296068.1"/>
    </source>
</evidence>
<dbReference type="PANTHER" id="PTHR24104">
    <property type="entry name" value="E3 UBIQUITIN-PROTEIN LIGASE NHLRC1-RELATED"/>
    <property type="match status" value="1"/>
</dbReference>
<evidence type="ECO:0000256" key="3">
    <source>
        <dbReference type="SAM" id="Phobius"/>
    </source>
</evidence>
<dbReference type="InterPro" id="IPR050952">
    <property type="entry name" value="TRIM-NHL_E3_ligases"/>
</dbReference>
<feature type="transmembrane region" description="Helical" evidence="3">
    <location>
        <begin position="843"/>
        <end position="863"/>
    </location>
</feature>
<dbReference type="Pfam" id="PF13205">
    <property type="entry name" value="Big_5"/>
    <property type="match status" value="1"/>
</dbReference>
<dbReference type="Gene3D" id="3.30.1920.20">
    <property type="match status" value="2"/>
</dbReference>
<evidence type="ECO:0000256" key="1">
    <source>
        <dbReference type="ARBA" id="ARBA00022729"/>
    </source>
</evidence>
<reference evidence="6 7" key="1">
    <citation type="submission" date="2017-11" db="EMBL/GenBank/DDBJ databases">
        <title>Isolation and Characterization of Family Methanocellaceae Species from Potential Methane Hydrate Area Offshore Southwestern Taiwan.</title>
        <authorList>
            <person name="Zhang W.-L."/>
            <person name="Chen W.-C."/>
            <person name="Lai M.-C."/>
            <person name="Chen S.-C."/>
        </authorList>
    </citation>
    <scope>NUCLEOTIDE SEQUENCE [LARGE SCALE GENOMIC DNA]</scope>
    <source>
        <strain evidence="6 7">CWC-04</strain>
    </source>
</reference>
<dbReference type="EMBL" id="PGCK01000013">
    <property type="protein sequence ID" value="MCD1296068.1"/>
    <property type="molecule type" value="Genomic_DNA"/>
</dbReference>
<evidence type="ECO:0000256" key="2">
    <source>
        <dbReference type="ARBA" id="ARBA00022737"/>
    </source>
</evidence>
<evidence type="ECO:0000313" key="7">
    <source>
        <dbReference type="Proteomes" id="UP001320159"/>
    </source>
</evidence>
<evidence type="ECO:0008006" key="8">
    <source>
        <dbReference type="Google" id="ProtNLM"/>
    </source>
</evidence>
<dbReference type="SUPFAM" id="SSF101898">
    <property type="entry name" value="NHL repeat"/>
    <property type="match status" value="1"/>
</dbReference>
<name>A0AAP2W758_9EURY</name>
<dbReference type="Gene3D" id="2.120.10.30">
    <property type="entry name" value="TolB, C-terminal domain"/>
    <property type="match status" value="3"/>
</dbReference>
<dbReference type="GO" id="GO:0008270">
    <property type="term" value="F:zinc ion binding"/>
    <property type="evidence" value="ECO:0007669"/>
    <property type="project" value="UniProtKB-KW"/>
</dbReference>
<feature type="domain" description="SbsA Ig-like" evidence="4">
    <location>
        <begin position="672"/>
        <end position="777"/>
    </location>
</feature>
<keyword evidence="7" id="KW-1185">Reference proteome</keyword>